<protein>
    <submittedName>
        <fullName evidence="2">Uncharacterized protein</fullName>
    </submittedName>
</protein>
<dbReference type="AlphaFoldDB" id="A0A388SWY0"/>
<comment type="caution">
    <text evidence="2">The sequence shown here is derived from an EMBL/GenBank/DDBJ whole genome shotgun (WGS) entry which is preliminary data.</text>
</comment>
<sequence length="83" mass="9042">MDASVSGVRQACICHQSVNAAIQKSAKEMAPMSKDMSNVPPNDRGDRRGGPPRPPRCSPLEPPCAGRRNRRTDPPHAQLPCQR</sequence>
<evidence type="ECO:0000256" key="1">
    <source>
        <dbReference type="SAM" id="MobiDB-lite"/>
    </source>
</evidence>
<accession>A0A388SWY0</accession>
<organism evidence="2 3">
    <name type="scientific">Streptomyces spongiicola</name>
    <dbReference type="NCBI Taxonomy" id="1690221"/>
    <lineage>
        <taxon>Bacteria</taxon>
        <taxon>Bacillati</taxon>
        <taxon>Actinomycetota</taxon>
        <taxon>Actinomycetes</taxon>
        <taxon>Kitasatosporales</taxon>
        <taxon>Streptomycetaceae</taxon>
        <taxon>Streptomyces</taxon>
    </lineage>
</organism>
<dbReference type="Proteomes" id="UP000265354">
    <property type="component" value="Unassembled WGS sequence"/>
</dbReference>
<reference evidence="2 3" key="1">
    <citation type="submission" date="2018-07" db="EMBL/GenBank/DDBJ databases">
        <title>Whole Genome Shotgun Sequence of Streptomyces spongiicola strain 531S.</title>
        <authorList>
            <person name="Dohra H."/>
            <person name="Kodani S."/>
        </authorList>
    </citation>
    <scope>NUCLEOTIDE SEQUENCE [LARGE SCALE GENOMIC DNA]</scope>
    <source>
        <strain evidence="2 3">531S</strain>
    </source>
</reference>
<gene>
    <name evidence="2" type="ORF">SSP531S_17660</name>
</gene>
<feature type="region of interest" description="Disordered" evidence="1">
    <location>
        <begin position="23"/>
        <end position="83"/>
    </location>
</feature>
<dbReference type="EMBL" id="BGZL01000004">
    <property type="protein sequence ID" value="GBQ00351.1"/>
    <property type="molecule type" value="Genomic_DNA"/>
</dbReference>
<proteinExistence type="predicted"/>
<feature type="compositionally biased region" description="Pro residues" evidence="1">
    <location>
        <begin position="51"/>
        <end position="62"/>
    </location>
</feature>
<evidence type="ECO:0000313" key="3">
    <source>
        <dbReference type="Proteomes" id="UP000265354"/>
    </source>
</evidence>
<name>A0A388SWY0_9ACTN</name>
<evidence type="ECO:0000313" key="2">
    <source>
        <dbReference type="EMBL" id="GBQ00351.1"/>
    </source>
</evidence>